<evidence type="ECO:0000313" key="2">
    <source>
        <dbReference type="Proteomes" id="UP001153069"/>
    </source>
</evidence>
<sequence length="108" mass="12326">MMVEVRIERDQVESGDWYDEPTIDHEIGPDHPLAGDGEVINITAISLEERIAQINATWPHNGAANEERINLIREAIDQHFTLLQDQFDDLYNPVAHAHLRSAIMDEIN</sequence>
<protein>
    <submittedName>
        <fullName evidence="1">Uncharacterized protein</fullName>
    </submittedName>
</protein>
<reference evidence="1" key="1">
    <citation type="submission" date="2020-06" db="EMBL/GenBank/DDBJ databases">
        <authorList>
            <consortium name="Plant Systems Biology data submission"/>
        </authorList>
    </citation>
    <scope>NUCLEOTIDE SEQUENCE</scope>
    <source>
        <strain evidence="1">D6</strain>
    </source>
</reference>
<name>A0A9N8EAA2_9STRA</name>
<keyword evidence="2" id="KW-1185">Reference proteome</keyword>
<accession>A0A9N8EAA2</accession>
<gene>
    <name evidence="1" type="ORF">SEMRO_682_G186430.1</name>
</gene>
<comment type="caution">
    <text evidence="1">The sequence shown here is derived from an EMBL/GenBank/DDBJ whole genome shotgun (WGS) entry which is preliminary data.</text>
</comment>
<dbReference type="Proteomes" id="UP001153069">
    <property type="component" value="Unassembled WGS sequence"/>
</dbReference>
<dbReference type="AlphaFoldDB" id="A0A9N8EAA2"/>
<organism evidence="1 2">
    <name type="scientific">Seminavis robusta</name>
    <dbReference type="NCBI Taxonomy" id="568900"/>
    <lineage>
        <taxon>Eukaryota</taxon>
        <taxon>Sar</taxon>
        <taxon>Stramenopiles</taxon>
        <taxon>Ochrophyta</taxon>
        <taxon>Bacillariophyta</taxon>
        <taxon>Bacillariophyceae</taxon>
        <taxon>Bacillariophycidae</taxon>
        <taxon>Naviculales</taxon>
        <taxon>Naviculaceae</taxon>
        <taxon>Seminavis</taxon>
    </lineage>
</organism>
<evidence type="ECO:0000313" key="1">
    <source>
        <dbReference type="EMBL" id="CAB9514895.1"/>
    </source>
</evidence>
<proteinExistence type="predicted"/>
<dbReference type="EMBL" id="CAICTM010000681">
    <property type="protein sequence ID" value="CAB9514895.1"/>
    <property type="molecule type" value="Genomic_DNA"/>
</dbReference>